<dbReference type="Pfam" id="PF00085">
    <property type="entry name" value="Thioredoxin"/>
    <property type="match status" value="1"/>
</dbReference>
<dbReference type="Gene3D" id="3.40.30.10">
    <property type="entry name" value="Glutaredoxin"/>
    <property type="match status" value="1"/>
</dbReference>
<evidence type="ECO:0000259" key="1">
    <source>
        <dbReference type="Pfam" id="PF00085"/>
    </source>
</evidence>
<feature type="domain" description="Thioredoxin" evidence="1">
    <location>
        <begin position="35"/>
        <end position="90"/>
    </location>
</feature>
<sequence>MRYFFASWSLASIQMRRIFNEVAADICRYIQNVPELSGTPLTVLAVDIDQQPTLVETHGITHVPAIQLSANSQDLITLVGARPKLALRSELITALEKHSINARVTKE</sequence>
<dbReference type="SUPFAM" id="SSF52833">
    <property type="entry name" value="Thioredoxin-like"/>
    <property type="match status" value="1"/>
</dbReference>
<dbReference type="CDD" id="cd02947">
    <property type="entry name" value="TRX_family"/>
    <property type="match status" value="1"/>
</dbReference>
<gene>
    <name evidence="2" type="ORF">NG665_08595</name>
</gene>
<evidence type="ECO:0000313" key="3">
    <source>
        <dbReference type="Proteomes" id="UP001056109"/>
    </source>
</evidence>
<organism evidence="2 3">
    <name type="scientific">Arcanobacterium pinnipediorum</name>
    <dbReference type="NCBI Taxonomy" id="1503041"/>
    <lineage>
        <taxon>Bacteria</taxon>
        <taxon>Bacillati</taxon>
        <taxon>Actinomycetota</taxon>
        <taxon>Actinomycetes</taxon>
        <taxon>Actinomycetales</taxon>
        <taxon>Actinomycetaceae</taxon>
        <taxon>Arcanobacterium</taxon>
    </lineage>
</organism>
<dbReference type="Proteomes" id="UP001056109">
    <property type="component" value="Chromosome"/>
</dbReference>
<evidence type="ECO:0000313" key="2">
    <source>
        <dbReference type="EMBL" id="USR79411.1"/>
    </source>
</evidence>
<dbReference type="InterPro" id="IPR013766">
    <property type="entry name" value="Thioredoxin_domain"/>
</dbReference>
<dbReference type="InterPro" id="IPR036249">
    <property type="entry name" value="Thioredoxin-like_sf"/>
</dbReference>
<keyword evidence="3" id="KW-1185">Reference proteome</keyword>
<dbReference type="RefSeq" id="WP_252673281.1">
    <property type="nucleotide sequence ID" value="NZ_CP099547.1"/>
</dbReference>
<name>A0ABY5AIZ6_9ACTO</name>
<reference evidence="2" key="1">
    <citation type="submission" date="2022-06" db="EMBL/GenBank/DDBJ databases">
        <title>Complete Genome Sequence of Arcanobacterium pinnipediorum strain DSM 28752 isolated from a harbour seal.</title>
        <authorList>
            <person name="Borowiak M."/>
            <person name="Kreitlow A."/>
            <person name="Alssahen M."/>
            <person name="Malorny B."/>
            <person name="Laemmler C."/>
            <person name="Prenger-Berninghoff E."/>
            <person name="Siebert U."/>
            <person name="Ploetz M."/>
            <person name="Abdulmawjood A."/>
        </authorList>
    </citation>
    <scope>NUCLEOTIDE SEQUENCE</scope>
    <source>
        <strain evidence="2">DSM 28752</strain>
    </source>
</reference>
<protein>
    <submittedName>
        <fullName evidence="2">Thioredoxin family protein</fullName>
    </submittedName>
</protein>
<dbReference type="EMBL" id="CP099547">
    <property type="protein sequence ID" value="USR79411.1"/>
    <property type="molecule type" value="Genomic_DNA"/>
</dbReference>
<proteinExistence type="predicted"/>
<accession>A0ABY5AIZ6</accession>